<dbReference type="SUPFAM" id="SSF49695">
    <property type="entry name" value="gamma-Crystallin-like"/>
    <property type="match status" value="1"/>
</dbReference>
<evidence type="ECO:0000313" key="3">
    <source>
        <dbReference type="Proteomes" id="UP000198614"/>
    </source>
</evidence>
<dbReference type="Gene3D" id="2.60.20.10">
    <property type="entry name" value="Crystallins"/>
    <property type="match status" value="1"/>
</dbReference>
<protein>
    <submittedName>
        <fullName evidence="2">Peptidase inhibitor family I36</fullName>
    </submittedName>
</protein>
<dbReference type="InterPro" id="IPR011024">
    <property type="entry name" value="G_crystallin-like"/>
</dbReference>
<sequence length="142" mass="14905">MDGATTTALPQAATGKVLMKLNVKTAVAGAALAATAVLAASGTAAADWNACQAGKVCLFDGHDGTGNVLQLDGVDNPNIGSAWNDRASSLWNRTDKNVCVWTDANYRGLNWIIEPGQRQELLYLYDKAVTSIEVHYGYGCGG</sequence>
<proteinExistence type="predicted"/>
<evidence type="ECO:0000256" key="1">
    <source>
        <dbReference type="SAM" id="SignalP"/>
    </source>
</evidence>
<dbReference type="EMBL" id="FNAX01000013">
    <property type="protein sequence ID" value="SDG02429.1"/>
    <property type="molecule type" value="Genomic_DNA"/>
</dbReference>
<reference evidence="2 3" key="1">
    <citation type="submission" date="2016-10" db="EMBL/GenBank/DDBJ databases">
        <authorList>
            <person name="de Groot N.N."/>
        </authorList>
    </citation>
    <scope>NUCLEOTIDE SEQUENCE [LARGE SCALE GENOMIC DNA]</scope>
    <source>
        <strain evidence="2 3">CGMCC 4.1859</strain>
    </source>
</reference>
<dbReference type="Pfam" id="PF03995">
    <property type="entry name" value="Inhibitor_I36"/>
    <property type="match status" value="1"/>
</dbReference>
<evidence type="ECO:0000313" key="2">
    <source>
        <dbReference type="EMBL" id="SDG02429.1"/>
    </source>
</evidence>
<feature type="signal peptide" evidence="1">
    <location>
        <begin position="1"/>
        <end position="39"/>
    </location>
</feature>
<name>A0A1G7QX11_9ACTN</name>
<organism evidence="2 3">
    <name type="scientific">Streptomyces griseoaurantiacus</name>
    <dbReference type="NCBI Taxonomy" id="68213"/>
    <lineage>
        <taxon>Bacteria</taxon>
        <taxon>Bacillati</taxon>
        <taxon>Actinomycetota</taxon>
        <taxon>Actinomycetes</taxon>
        <taxon>Kitasatosporales</taxon>
        <taxon>Streptomycetaceae</taxon>
        <taxon>Streptomyces</taxon>
        <taxon>Streptomyces aurantiacus group</taxon>
    </lineage>
</organism>
<feature type="chain" id="PRO_5038426108" evidence="1">
    <location>
        <begin position="40"/>
        <end position="142"/>
    </location>
</feature>
<gene>
    <name evidence="2" type="ORF">SAMN05216260_113140</name>
</gene>
<accession>A0A1G7QX11</accession>
<keyword evidence="1" id="KW-0732">Signal</keyword>
<dbReference type="AlphaFoldDB" id="A0A1G7QX11"/>
<dbReference type="Proteomes" id="UP000198614">
    <property type="component" value="Unassembled WGS sequence"/>
</dbReference>
<dbReference type="OrthoDB" id="4244464at2"/>